<feature type="region of interest" description="Disordered" evidence="1">
    <location>
        <begin position="229"/>
        <end position="248"/>
    </location>
</feature>
<feature type="compositionally biased region" description="Low complexity" evidence="1">
    <location>
        <begin position="235"/>
        <end position="248"/>
    </location>
</feature>
<dbReference type="OrthoDB" id="2270199at2759"/>
<feature type="compositionally biased region" description="Acidic residues" evidence="1">
    <location>
        <begin position="146"/>
        <end position="156"/>
    </location>
</feature>
<dbReference type="AlphaFoldDB" id="A0A1X2IB58"/>
<evidence type="ECO:0000313" key="4">
    <source>
        <dbReference type="EMBL" id="ORZ13173.1"/>
    </source>
</evidence>
<evidence type="ECO:0000256" key="1">
    <source>
        <dbReference type="SAM" id="MobiDB-lite"/>
    </source>
</evidence>
<dbReference type="Proteomes" id="UP000193560">
    <property type="component" value="Unassembled WGS sequence"/>
</dbReference>
<name>A0A1X2IB58_9FUNG</name>
<keyword evidence="2" id="KW-1133">Transmembrane helix</keyword>
<feature type="signal peptide" evidence="3">
    <location>
        <begin position="1"/>
        <end position="21"/>
    </location>
</feature>
<feature type="compositionally biased region" description="Basic and acidic residues" evidence="1">
    <location>
        <begin position="208"/>
        <end position="219"/>
    </location>
</feature>
<feature type="transmembrane region" description="Helical" evidence="2">
    <location>
        <begin position="57"/>
        <end position="77"/>
    </location>
</feature>
<keyword evidence="3" id="KW-0732">Signal</keyword>
<evidence type="ECO:0000256" key="2">
    <source>
        <dbReference type="SAM" id="Phobius"/>
    </source>
</evidence>
<accession>A0A1X2IB58</accession>
<feature type="transmembrane region" description="Helical" evidence="2">
    <location>
        <begin position="98"/>
        <end position="120"/>
    </location>
</feature>
<sequence>MSRQYFILFFYLVCLVLVVHGGALEDDLQLNINNINNISKPSWFYWVWHQWKVIMKMVFKIASLPILPFLWMTRWLWRHLILTPWTMAVHATHIMYPVLIYCGAACLCGLIIGGCSGFAAEAMSSAVINATWGKPTSIDKQQLLEAEDEAEEDDTETIFSQDTYDNNADETDSMYWRQASQHSPASSIYRFSISSDPFMTSSRPSSFYDDKSNDWHGNEDPEEIASILRQRRKQQQQQQQQFQSHQPL</sequence>
<keyword evidence="2" id="KW-0812">Transmembrane</keyword>
<evidence type="ECO:0000256" key="3">
    <source>
        <dbReference type="SAM" id="SignalP"/>
    </source>
</evidence>
<keyword evidence="2" id="KW-0472">Membrane</keyword>
<comment type="caution">
    <text evidence="4">The sequence shown here is derived from an EMBL/GenBank/DDBJ whole genome shotgun (WGS) entry which is preliminary data.</text>
</comment>
<reference evidence="4 5" key="1">
    <citation type="submission" date="2016-07" db="EMBL/GenBank/DDBJ databases">
        <title>Pervasive Adenine N6-methylation of Active Genes in Fungi.</title>
        <authorList>
            <consortium name="DOE Joint Genome Institute"/>
            <person name="Mondo S.J."/>
            <person name="Dannebaum R.O."/>
            <person name="Kuo R.C."/>
            <person name="Labutti K."/>
            <person name="Haridas S."/>
            <person name="Kuo A."/>
            <person name="Salamov A."/>
            <person name="Ahrendt S.R."/>
            <person name="Lipzen A."/>
            <person name="Sullivan W."/>
            <person name="Andreopoulos W.B."/>
            <person name="Clum A."/>
            <person name="Lindquist E."/>
            <person name="Daum C."/>
            <person name="Ramamoorthy G.K."/>
            <person name="Gryganskyi A."/>
            <person name="Culley D."/>
            <person name="Magnuson J.K."/>
            <person name="James T.Y."/>
            <person name="O'Malley M.A."/>
            <person name="Stajich J.E."/>
            <person name="Spatafora J.W."/>
            <person name="Visel A."/>
            <person name="Grigoriev I.V."/>
        </authorList>
    </citation>
    <scope>NUCLEOTIDE SEQUENCE [LARGE SCALE GENOMIC DNA]</scope>
    <source>
        <strain evidence="4 5">NRRL 1336</strain>
    </source>
</reference>
<keyword evidence="5" id="KW-1185">Reference proteome</keyword>
<organism evidence="4 5">
    <name type="scientific">Absidia repens</name>
    <dbReference type="NCBI Taxonomy" id="90262"/>
    <lineage>
        <taxon>Eukaryota</taxon>
        <taxon>Fungi</taxon>
        <taxon>Fungi incertae sedis</taxon>
        <taxon>Mucoromycota</taxon>
        <taxon>Mucoromycotina</taxon>
        <taxon>Mucoromycetes</taxon>
        <taxon>Mucorales</taxon>
        <taxon>Cunninghamellaceae</taxon>
        <taxon>Absidia</taxon>
    </lineage>
</organism>
<evidence type="ECO:0000313" key="5">
    <source>
        <dbReference type="Proteomes" id="UP000193560"/>
    </source>
</evidence>
<dbReference type="EMBL" id="MCGE01000017">
    <property type="protein sequence ID" value="ORZ13173.1"/>
    <property type="molecule type" value="Genomic_DNA"/>
</dbReference>
<feature type="region of interest" description="Disordered" evidence="1">
    <location>
        <begin position="146"/>
        <end position="166"/>
    </location>
</feature>
<gene>
    <name evidence="4" type="ORF">BCR42DRAFT_419331</name>
</gene>
<protein>
    <submittedName>
        <fullName evidence="4">Uncharacterized protein</fullName>
    </submittedName>
</protein>
<feature type="region of interest" description="Disordered" evidence="1">
    <location>
        <begin position="198"/>
        <end position="222"/>
    </location>
</feature>
<feature type="chain" id="PRO_5012665354" evidence="3">
    <location>
        <begin position="22"/>
        <end position="248"/>
    </location>
</feature>
<proteinExistence type="predicted"/>